<name>A0A397TUR6_9GLOM</name>
<reference evidence="1 2" key="1">
    <citation type="submission" date="2018-06" db="EMBL/GenBank/DDBJ databases">
        <title>Comparative genomics reveals the genomic features of Rhizophagus irregularis, R. cerebriforme, R. diaphanum and Gigaspora rosea, and their symbiotic lifestyle signature.</title>
        <authorList>
            <person name="Morin E."/>
            <person name="San Clemente H."/>
            <person name="Chen E.C.H."/>
            <person name="De La Providencia I."/>
            <person name="Hainaut M."/>
            <person name="Kuo A."/>
            <person name="Kohler A."/>
            <person name="Murat C."/>
            <person name="Tang N."/>
            <person name="Roy S."/>
            <person name="Loubradou J."/>
            <person name="Henrissat B."/>
            <person name="Grigoriev I.V."/>
            <person name="Corradi N."/>
            <person name="Roux C."/>
            <person name="Martin F.M."/>
        </authorList>
    </citation>
    <scope>NUCLEOTIDE SEQUENCE [LARGE SCALE GENOMIC DNA]</scope>
    <source>
        <strain evidence="1 2">DAOM 194757</strain>
    </source>
</reference>
<keyword evidence="2" id="KW-1185">Reference proteome</keyword>
<evidence type="ECO:0000313" key="2">
    <source>
        <dbReference type="Proteomes" id="UP000266673"/>
    </source>
</evidence>
<dbReference type="Proteomes" id="UP000266673">
    <property type="component" value="Unassembled WGS sequence"/>
</dbReference>
<gene>
    <name evidence="1" type="ORF">C2G38_2229719</name>
</gene>
<comment type="caution">
    <text evidence="1">The sequence shown here is derived from an EMBL/GenBank/DDBJ whole genome shotgun (WGS) entry which is preliminary data.</text>
</comment>
<dbReference type="EMBL" id="QKWP01002946">
    <property type="protein sequence ID" value="RIB01770.1"/>
    <property type="molecule type" value="Genomic_DNA"/>
</dbReference>
<protein>
    <submittedName>
        <fullName evidence="1">Uncharacterized protein</fullName>
    </submittedName>
</protein>
<dbReference type="OrthoDB" id="10552063at2759"/>
<accession>A0A397TUR6</accession>
<dbReference type="AlphaFoldDB" id="A0A397TUR6"/>
<evidence type="ECO:0000313" key="1">
    <source>
        <dbReference type="EMBL" id="RIB01770.1"/>
    </source>
</evidence>
<proteinExistence type="predicted"/>
<sequence>MQNEDLTLNALELFIYNEQPSSSSLITKTSSSPIRDSNFSIKSNLLQPLVQNQNHLINTSELHSLSIQTPTPGMCFESWTKIEKYLDAYCSSKNFSKIIYGAEYDSEIKRRAIINVNIKAKYKDVFFLPQDLSNAIQKVKREQQIDDEAATLINHLLKCKAKDT</sequence>
<organism evidence="1 2">
    <name type="scientific">Gigaspora rosea</name>
    <dbReference type="NCBI Taxonomy" id="44941"/>
    <lineage>
        <taxon>Eukaryota</taxon>
        <taxon>Fungi</taxon>
        <taxon>Fungi incertae sedis</taxon>
        <taxon>Mucoromycota</taxon>
        <taxon>Glomeromycotina</taxon>
        <taxon>Glomeromycetes</taxon>
        <taxon>Diversisporales</taxon>
        <taxon>Gigasporaceae</taxon>
        <taxon>Gigaspora</taxon>
    </lineage>
</organism>